<name>A0A0S7ET49_9TELE</name>
<accession>A0A0S7ET49</accession>
<evidence type="ECO:0000313" key="1">
    <source>
        <dbReference type="EMBL" id="JAO05469.1"/>
    </source>
</evidence>
<proteinExistence type="predicted"/>
<organism evidence="1">
    <name type="scientific">Poeciliopsis prolifica</name>
    <name type="common">blackstripe livebearer</name>
    <dbReference type="NCBI Taxonomy" id="188132"/>
    <lineage>
        <taxon>Eukaryota</taxon>
        <taxon>Metazoa</taxon>
        <taxon>Chordata</taxon>
        <taxon>Craniata</taxon>
        <taxon>Vertebrata</taxon>
        <taxon>Euteleostomi</taxon>
        <taxon>Actinopterygii</taxon>
        <taxon>Neopterygii</taxon>
        <taxon>Teleostei</taxon>
        <taxon>Neoteleostei</taxon>
        <taxon>Acanthomorphata</taxon>
        <taxon>Ovalentaria</taxon>
        <taxon>Atherinomorphae</taxon>
        <taxon>Cyprinodontiformes</taxon>
        <taxon>Poeciliidae</taxon>
        <taxon>Poeciliinae</taxon>
        <taxon>Poeciliopsis</taxon>
    </lineage>
</organism>
<dbReference type="EMBL" id="GBYX01476208">
    <property type="protein sequence ID" value="JAO05469.1"/>
    <property type="molecule type" value="Transcribed_RNA"/>
</dbReference>
<feature type="non-terminal residue" evidence="1">
    <location>
        <position position="112"/>
    </location>
</feature>
<dbReference type="AlphaFoldDB" id="A0A0S7ET49"/>
<sequence>MTVVMEQQQDDILCFFHRWFRVKVKAAGVLCKSNTLYTPIGTFESKLVTVCFNGHQFQWDLLIASMSLPILGADFLCGFKLLVHVANSCLIDAVSFDTYPCKLGGPAHRPIT</sequence>
<protein>
    <submittedName>
        <fullName evidence="1">PPUP8873</fullName>
    </submittedName>
</protein>
<reference evidence="1" key="1">
    <citation type="submission" date="2014-12" db="EMBL/GenBank/DDBJ databases">
        <title>Parallel Evolution in Life History Adaptation Evident in the Tissue-Specific Poeciliopsis prolifica transcriptome.</title>
        <authorList>
            <person name="Jue N.K."/>
            <person name="Foley R.J."/>
            <person name="Obergfell C."/>
            <person name="Reznick D.N."/>
            <person name="O'Neill R.J."/>
            <person name="O'Neill M.J."/>
        </authorList>
    </citation>
    <scope>NUCLEOTIDE SEQUENCE</scope>
</reference>
<gene>
    <name evidence="1" type="primary">PPUP8873</name>
</gene>